<dbReference type="OMA" id="YWFLRIF"/>
<reference evidence="1" key="3">
    <citation type="submission" date="2011-03" db="EMBL/GenBank/DDBJ databases">
        <title>Annotation of Magnaporthe poae ATCC 64411.</title>
        <authorList>
            <person name="Ma L.-J."/>
            <person name="Dead R."/>
            <person name="Young S.K."/>
            <person name="Zeng Q."/>
            <person name="Gargeya S."/>
            <person name="Fitzgerald M."/>
            <person name="Haas B."/>
            <person name="Abouelleil A."/>
            <person name="Alvarado L."/>
            <person name="Arachchi H.M."/>
            <person name="Berlin A."/>
            <person name="Brown A."/>
            <person name="Chapman S.B."/>
            <person name="Chen Z."/>
            <person name="Dunbar C."/>
            <person name="Freedman E."/>
            <person name="Gearin G."/>
            <person name="Gellesch M."/>
            <person name="Goldberg J."/>
            <person name="Griggs A."/>
            <person name="Gujja S."/>
            <person name="Heiman D."/>
            <person name="Howarth C."/>
            <person name="Larson L."/>
            <person name="Lui A."/>
            <person name="MacDonald P.J.P."/>
            <person name="Mehta T."/>
            <person name="Montmayeur A."/>
            <person name="Murphy C."/>
            <person name="Neiman D."/>
            <person name="Pearson M."/>
            <person name="Priest M."/>
            <person name="Roberts A."/>
            <person name="Saif S."/>
            <person name="Shea T."/>
            <person name="Shenoy N."/>
            <person name="Sisk P."/>
            <person name="Stolte C."/>
            <person name="Sykes S."/>
            <person name="Yandava C."/>
            <person name="Wortman J."/>
            <person name="Nusbaum C."/>
            <person name="Birren B."/>
        </authorList>
    </citation>
    <scope>NUCLEOTIDE SEQUENCE</scope>
    <source>
        <strain evidence="1">ATCC 64411</strain>
    </source>
</reference>
<reference evidence="3" key="1">
    <citation type="submission" date="2010-05" db="EMBL/GenBank/DDBJ databases">
        <title>The genome sequence of Magnaporthe poae strain ATCC 64411.</title>
        <authorList>
            <person name="Ma L.-J."/>
            <person name="Dead R."/>
            <person name="Young S."/>
            <person name="Zeng Q."/>
            <person name="Koehrsen M."/>
            <person name="Alvarado L."/>
            <person name="Berlin A."/>
            <person name="Chapman S.B."/>
            <person name="Chen Z."/>
            <person name="Freedman E."/>
            <person name="Gellesch M."/>
            <person name="Goldberg J."/>
            <person name="Griggs A."/>
            <person name="Gujja S."/>
            <person name="Heilman E.R."/>
            <person name="Heiman D."/>
            <person name="Hepburn T."/>
            <person name="Howarth C."/>
            <person name="Jen D."/>
            <person name="Larson L."/>
            <person name="Mehta T."/>
            <person name="Neiman D."/>
            <person name="Pearson M."/>
            <person name="Roberts A."/>
            <person name="Saif S."/>
            <person name="Shea T."/>
            <person name="Shenoy N."/>
            <person name="Sisk P."/>
            <person name="Stolte C."/>
            <person name="Sykes S."/>
            <person name="Walk T."/>
            <person name="White J."/>
            <person name="Yandava C."/>
            <person name="Haas B."/>
            <person name="Nusbaum C."/>
            <person name="Birren B."/>
        </authorList>
    </citation>
    <scope>NUCLEOTIDE SEQUENCE [LARGE SCALE GENOMIC DNA]</scope>
    <source>
        <strain evidence="3">ATCC 64411 / 73-15</strain>
    </source>
</reference>
<name>A0A0C4DND6_MAGP6</name>
<evidence type="ECO:0000313" key="1">
    <source>
        <dbReference type="EMBL" id="KLU82243.1"/>
    </source>
</evidence>
<dbReference type="Proteomes" id="UP000011715">
    <property type="component" value="Unassembled WGS sequence"/>
</dbReference>
<dbReference type="EMBL" id="ADBL01000311">
    <property type="status" value="NOT_ANNOTATED_CDS"/>
    <property type="molecule type" value="Genomic_DNA"/>
</dbReference>
<dbReference type="eggNOG" id="ENOG502QTX9">
    <property type="taxonomic scope" value="Eukaryota"/>
</dbReference>
<dbReference type="InterPro" id="IPR051704">
    <property type="entry name" value="FAD_aromatic-hydroxylase"/>
</dbReference>
<dbReference type="InterPro" id="IPR036188">
    <property type="entry name" value="FAD/NAD-bd_sf"/>
</dbReference>
<dbReference type="SUPFAM" id="SSF51905">
    <property type="entry name" value="FAD/NAD(P)-binding domain"/>
    <property type="match status" value="1"/>
</dbReference>
<protein>
    <submittedName>
        <fullName evidence="1">Oxidoreductase</fullName>
    </submittedName>
</protein>
<sequence>MTRVDNPRTTQAYLLVHGENARAPELADAIARRDVEAQRRVFADIFDGAGWESQRMVGALRGRMPEADDFYATDVCNVEGRSWTRGRITLLGDAGYSAATLSGFGTSGALIGAYVLAGELARHTEAESVDVATALREYDAKLRPLINEAQNIPGWVFKCGMQKSSWTITLTYWFLRIFTLLRLDKLMQMLGSDDKPWDLPNYPELENLKA</sequence>
<reference evidence="1" key="2">
    <citation type="submission" date="2010-05" db="EMBL/GenBank/DDBJ databases">
        <title>The Genome Sequence of Magnaporthe poae strain ATCC 64411.</title>
        <authorList>
            <consortium name="The Broad Institute Genome Sequencing Platform"/>
            <consortium name="Broad Institute Genome Sequencing Center for Infectious Disease"/>
            <person name="Ma L.-J."/>
            <person name="Dead R."/>
            <person name="Young S."/>
            <person name="Zeng Q."/>
            <person name="Koehrsen M."/>
            <person name="Alvarado L."/>
            <person name="Berlin A."/>
            <person name="Chapman S.B."/>
            <person name="Chen Z."/>
            <person name="Freedman E."/>
            <person name="Gellesch M."/>
            <person name="Goldberg J."/>
            <person name="Griggs A."/>
            <person name="Gujja S."/>
            <person name="Heilman E.R."/>
            <person name="Heiman D."/>
            <person name="Hepburn T."/>
            <person name="Howarth C."/>
            <person name="Jen D."/>
            <person name="Larson L."/>
            <person name="Mehta T."/>
            <person name="Neiman D."/>
            <person name="Pearson M."/>
            <person name="Roberts A."/>
            <person name="Saif S."/>
            <person name="Shea T."/>
            <person name="Shenoy N."/>
            <person name="Sisk P."/>
            <person name="Stolte C."/>
            <person name="Sykes S."/>
            <person name="Walk T."/>
            <person name="White J."/>
            <person name="Yandava C."/>
            <person name="Haas B."/>
            <person name="Nusbaum C."/>
            <person name="Birren B."/>
        </authorList>
    </citation>
    <scope>NUCLEOTIDE SEQUENCE</scope>
    <source>
        <strain evidence="1">ATCC 64411</strain>
    </source>
</reference>
<evidence type="ECO:0000313" key="2">
    <source>
        <dbReference type="EnsemblFungi" id="MAPG_01317T0"/>
    </source>
</evidence>
<evidence type="ECO:0000313" key="3">
    <source>
        <dbReference type="Proteomes" id="UP000011715"/>
    </source>
</evidence>
<reference evidence="2" key="4">
    <citation type="journal article" date="2015" name="G3 (Bethesda)">
        <title>Genome sequences of three phytopathogenic species of the Magnaporthaceae family of fungi.</title>
        <authorList>
            <person name="Okagaki L.H."/>
            <person name="Nunes C.C."/>
            <person name="Sailsbery J."/>
            <person name="Clay B."/>
            <person name="Brown D."/>
            <person name="John T."/>
            <person name="Oh Y."/>
            <person name="Young N."/>
            <person name="Fitzgerald M."/>
            <person name="Haas B.J."/>
            <person name="Zeng Q."/>
            <person name="Young S."/>
            <person name="Adiconis X."/>
            <person name="Fan L."/>
            <person name="Levin J.Z."/>
            <person name="Mitchell T.K."/>
            <person name="Okubara P.A."/>
            <person name="Farman M.L."/>
            <person name="Kohn L.M."/>
            <person name="Birren B."/>
            <person name="Ma L.-J."/>
            <person name="Dean R.A."/>
        </authorList>
    </citation>
    <scope>NUCLEOTIDE SEQUENCE</scope>
    <source>
        <strain evidence="2">ATCC 64411 / 73-15</strain>
    </source>
</reference>
<keyword evidence="3" id="KW-1185">Reference proteome</keyword>
<gene>
    <name evidence="1" type="ORF">MAPG_01317</name>
</gene>
<dbReference type="PANTHER" id="PTHR46865">
    <property type="entry name" value="OXIDOREDUCTASE-RELATED"/>
    <property type="match status" value="1"/>
</dbReference>
<dbReference type="STRING" id="644358.A0A0C4DND6"/>
<accession>A0A0C4DND6</accession>
<dbReference type="PANTHER" id="PTHR46865:SF7">
    <property type="entry name" value="MONOOXYGENASE, PUTATIVE (AFU_ORTHOLOGUE AFUA_8G07040)-RELATED"/>
    <property type="match status" value="1"/>
</dbReference>
<reference evidence="2" key="5">
    <citation type="submission" date="2015-06" db="UniProtKB">
        <authorList>
            <consortium name="EnsemblFungi"/>
        </authorList>
    </citation>
    <scope>IDENTIFICATION</scope>
    <source>
        <strain evidence="2">ATCC 64411</strain>
    </source>
</reference>
<proteinExistence type="predicted"/>
<dbReference type="OrthoDB" id="655030at2759"/>
<dbReference type="EMBL" id="GL876966">
    <property type="protein sequence ID" value="KLU82243.1"/>
    <property type="molecule type" value="Genomic_DNA"/>
</dbReference>
<dbReference type="AlphaFoldDB" id="A0A0C4DND6"/>
<organism evidence="2 3">
    <name type="scientific">Magnaporthiopsis poae (strain ATCC 64411 / 73-15)</name>
    <name type="common">Kentucky bluegrass fungus</name>
    <name type="synonym">Magnaporthe poae</name>
    <dbReference type="NCBI Taxonomy" id="644358"/>
    <lineage>
        <taxon>Eukaryota</taxon>
        <taxon>Fungi</taxon>
        <taxon>Dikarya</taxon>
        <taxon>Ascomycota</taxon>
        <taxon>Pezizomycotina</taxon>
        <taxon>Sordariomycetes</taxon>
        <taxon>Sordariomycetidae</taxon>
        <taxon>Magnaporthales</taxon>
        <taxon>Magnaporthaceae</taxon>
        <taxon>Magnaporthiopsis</taxon>
    </lineage>
</organism>
<dbReference type="Gene3D" id="3.50.50.60">
    <property type="entry name" value="FAD/NAD(P)-binding domain"/>
    <property type="match status" value="1"/>
</dbReference>
<dbReference type="EnsemblFungi" id="MAPG_01317T0">
    <property type="protein sequence ID" value="MAPG_01317T0"/>
    <property type="gene ID" value="MAPG_01317"/>
</dbReference>
<dbReference type="VEuPathDB" id="FungiDB:MAPG_01317"/>